<comment type="caution">
    <text evidence="2">The sequence shown here is derived from an EMBL/GenBank/DDBJ whole genome shotgun (WGS) entry which is preliminary data.</text>
</comment>
<reference evidence="2 3" key="1">
    <citation type="submission" date="2020-06" db="EMBL/GenBank/DDBJ databases">
        <title>Transcriptomic and genomic resources for Thalictrum thalictroides and T. hernandezii: Facilitating candidate gene discovery in an emerging model plant lineage.</title>
        <authorList>
            <person name="Arias T."/>
            <person name="Riano-Pachon D.M."/>
            <person name="Di Stilio V.S."/>
        </authorList>
    </citation>
    <scope>NUCLEOTIDE SEQUENCE [LARGE SCALE GENOMIC DNA]</scope>
    <source>
        <strain evidence="3">cv. WT478/WT964</strain>
        <tissue evidence="2">Leaves</tissue>
    </source>
</reference>
<dbReference type="Gene3D" id="3.30.530.20">
    <property type="match status" value="1"/>
</dbReference>
<dbReference type="Proteomes" id="UP000554482">
    <property type="component" value="Unassembled WGS sequence"/>
</dbReference>
<dbReference type="SUPFAM" id="SSF55961">
    <property type="entry name" value="Bet v1-like"/>
    <property type="match status" value="1"/>
</dbReference>
<proteinExistence type="predicted"/>
<evidence type="ECO:0000256" key="1">
    <source>
        <dbReference type="SAM" id="SignalP"/>
    </source>
</evidence>
<dbReference type="OrthoDB" id="1879545at2759"/>
<dbReference type="InterPro" id="IPR023393">
    <property type="entry name" value="START-like_dom_sf"/>
</dbReference>
<evidence type="ECO:0000313" key="3">
    <source>
        <dbReference type="Proteomes" id="UP000554482"/>
    </source>
</evidence>
<accession>A0A7J6WAG9</accession>
<dbReference type="EMBL" id="JABWDY010019861">
    <property type="protein sequence ID" value="KAF5193590.1"/>
    <property type="molecule type" value="Genomic_DNA"/>
</dbReference>
<name>A0A7J6WAG9_THATH</name>
<organism evidence="2 3">
    <name type="scientific">Thalictrum thalictroides</name>
    <name type="common">Rue-anemone</name>
    <name type="synonym">Anemone thalictroides</name>
    <dbReference type="NCBI Taxonomy" id="46969"/>
    <lineage>
        <taxon>Eukaryota</taxon>
        <taxon>Viridiplantae</taxon>
        <taxon>Streptophyta</taxon>
        <taxon>Embryophyta</taxon>
        <taxon>Tracheophyta</taxon>
        <taxon>Spermatophyta</taxon>
        <taxon>Magnoliopsida</taxon>
        <taxon>Ranunculales</taxon>
        <taxon>Ranunculaceae</taxon>
        <taxon>Thalictroideae</taxon>
        <taxon>Thalictrum</taxon>
    </lineage>
</organism>
<evidence type="ECO:0000313" key="2">
    <source>
        <dbReference type="EMBL" id="KAF5193590.1"/>
    </source>
</evidence>
<sequence length="194" mass="21369">MAFANKSLLFVLAVFVSSQLGCEALQAQLPGSVTSEFPVPDISAEDVWALYSSPELPTLIVQLMPSLYKSIDVMLGNGTEGTILKITLQPTNPGPLTWHEKFVKVDHKTRTKVVRQMNGGFLNMGFALYEDIFEIKSTSPNSCVIRATVNFIILEGSESGASLITADWSMAYAMVDYIRRYNANNYLASKTDSQ</sequence>
<gene>
    <name evidence="2" type="ORF">FRX31_016823</name>
</gene>
<feature type="signal peptide" evidence="1">
    <location>
        <begin position="1"/>
        <end position="24"/>
    </location>
</feature>
<dbReference type="AlphaFoldDB" id="A0A7J6WAG9"/>
<feature type="chain" id="PRO_5029799065" evidence="1">
    <location>
        <begin position="25"/>
        <end position="194"/>
    </location>
</feature>
<keyword evidence="1" id="KW-0732">Signal</keyword>
<keyword evidence="3" id="KW-1185">Reference proteome</keyword>
<protein>
    <submittedName>
        <fullName evidence="2">S-norcoclaurine synthase</fullName>
    </submittedName>
</protein>